<proteinExistence type="predicted"/>
<dbReference type="Pfam" id="PF04773">
    <property type="entry name" value="FecR"/>
    <property type="match status" value="1"/>
</dbReference>
<gene>
    <name evidence="4" type="ORF">GCM10007049_01390</name>
</gene>
<dbReference type="InterPro" id="IPR012373">
    <property type="entry name" value="Ferrdict_sens_TM"/>
</dbReference>
<organism evidence="4 5">
    <name type="scientific">Echinicola pacifica</name>
    <dbReference type="NCBI Taxonomy" id="346377"/>
    <lineage>
        <taxon>Bacteria</taxon>
        <taxon>Pseudomonadati</taxon>
        <taxon>Bacteroidota</taxon>
        <taxon>Cytophagia</taxon>
        <taxon>Cytophagales</taxon>
        <taxon>Cyclobacteriaceae</taxon>
        <taxon>Echinicola</taxon>
    </lineage>
</organism>
<name>A0A918PJU8_9BACT</name>
<dbReference type="EMBL" id="BMWX01000001">
    <property type="protein sequence ID" value="GGZ13324.1"/>
    <property type="molecule type" value="Genomic_DNA"/>
</dbReference>
<protein>
    <submittedName>
        <fullName evidence="4">Iron dicitrate transporter FecR</fullName>
    </submittedName>
</protein>
<evidence type="ECO:0000256" key="1">
    <source>
        <dbReference type="SAM" id="Phobius"/>
    </source>
</evidence>
<reference evidence="4" key="1">
    <citation type="journal article" date="2014" name="Int. J. Syst. Evol. Microbiol.">
        <title>Complete genome sequence of Corynebacterium casei LMG S-19264T (=DSM 44701T), isolated from a smear-ripened cheese.</title>
        <authorList>
            <consortium name="US DOE Joint Genome Institute (JGI-PGF)"/>
            <person name="Walter F."/>
            <person name="Albersmeier A."/>
            <person name="Kalinowski J."/>
            <person name="Ruckert C."/>
        </authorList>
    </citation>
    <scope>NUCLEOTIDE SEQUENCE</scope>
    <source>
        <strain evidence="4">KCTC 12368</strain>
    </source>
</reference>
<sequence>MRYIKYSVEDFVQDEYFQKWIIAPDAMTLKFWESWLLEHPEKADEVAEARRIIQALNFDSDEIEGAEIDEMWKNIIEGRREGKGPKPFQFSSFLKVAAVLITVLVAGLTIYLSGSFTKGLVEEQVASRVTLELEDGRLQSLDGQAPTIIESNNKAVSITRSSKTLHYNAVQENVTELKYNKLTVPYGEQFDLVLSDGTKVKLNAGSWIKFPISFLSDLPRTVYLQGEAYFEVAPDKERLFTVVTDQMDTQVFGTKFIVTSYPNELFTSTVLVEGSVGVKDKSAAAEPRLIVPGQRALSAEGAINVEEVNVNKYIAWTTDELVFINDPFENILKRLERHFDISIENKFIENSQKGYSGTFKEESLTQILDVFKGHTPFNYSIENDGIIIYPEQ</sequence>
<feature type="domain" description="Protein FecR C-terminal" evidence="3">
    <location>
        <begin position="320"/>
        <end position="388"/>
    </location>
</feature>
<dbReference type="PANTHER" id="PTHR30273">
    <property type="entry name" value="PERIPLASMIC SIGNAL SENSOR AND SIGMA FACTOR ACTIVATOR FECR-RELATED"/>
    <property type="match status" value="1"/>
</dbReference>
<dbReference type="RefSeq" id="WP_018475049.1">
    <property type="nucleotide sequence ID" value="NZ_BMWX01000001.1"/>
</dbReference>
<evidence type="ECO:0000313" key="5">
    <source>
        <dbReference type="Proteomes" id="UP000619457"/>
    </source>
</evidence>
<feature type="transmembrane region" description="Helical" evidence="1">
    <location>
        <begin position="93"/>
        <end position="112"/>
    </location>
</feature>
<evidence type="ECO:0000313" key="4">
    <source>
        <dbReference type="EMBL" id="GGZ13324.1"/>
    </source>
</evidence>
<keyword evidence="5" id="KW-1185">Reference proteome</keyword>
<keyword evidence="1" id="KW-0812">Transmembrane</keyword>
<accession>A0A918PJU8</accession>
<dbReference type="Gene3D" id="2.60.120.1440">
    <property type="match status" value="1"/>
</dbReference>
<keyword evidence="1" id="KW-1133">Transmembrane helix</keyword>
<evidence type="ECO:0000259" key="3">
    <source>
        <dbReference type="Pfam" id="PF16344"/>
    </source>
</evidence>
<feature type="domain" description="FecR protein" evidence="2">
    <location>
        <begin position="183"/>
        <end position="276"/>
    </location>
</feature>
<dbReference type="PANTHER" id="PTHR30273:SF2">
    <property type="entry name" value="PROTEIN FECR"/>
    <property type="match status" value="1"/>
</dbReference>
<dbReference type="Gene3D" id="3.55.50.30">
    <property type="match status" value="1"/>
</dbReference>
<keyword evidence="1" id="KW-0472">Membrane</keyword>
<dbReference type="InterPro" id="IPR032508">
    <property type="entry name" value="FecR_C"/>
</dbReference>
<dbReference type="AlphaFoldDB" id="A0A918PJU8"/>
<comment type="caution">
    <text evidence="4">The sequence shown here is derived from an EMBL/GenBank/DDBJ whole genome shotgun (WGS) entry which is preliminary data.</text>
</comment>
<dbReference type="GO" id="GO:0016989">
    <property type="term" value="F:sigma factor antagonist activity"/>
    <property type="evidence" value="ECO:0007669"/>
    <property type="project" value="TreeGrafter"/>
</dbReference>
<dbReference type="InterPro" id="IPR006860">
    <property type="entry name" value="FecR"/>
</dbReference>
<dbReference type="Proteomes" id="UP000619457">
    <property type="component" value="Unassembled WGS sequence"/>
</dbReference>
<reference evidence="4" key="2">
    <citation type="submission" date="2020-09" db="EMBL/GenBank/DDBJ databases">
        <authorList>
            <person name="Sun Q."/>
            <person name="Kim S."/>
        </authorList>
    </citation>
    <scope>NUCLEOTIDE SEQUENCE</scope>
    <source>
        <strain evidence="4">KCTC 12368</strain>
    </source>
</reference>
<dbReference type="Pfam" id="PF16344">
    <property type="entry name" value="FecR_C"/>
    <property type="match status" value="1"/>
</dbReference>
<evidence type="ECO:0000259" key="2">
    <source>
        <dbReference type="Pfam" id="PF04773"/>
    </source>
</evidence>